<dbReference type="InterPro" id="IPR046885">
    <property type="entry name" value="MnmA-like_C"/>
</dbReference>
<comment type="similarity">
    <text evidence="9">Belongs to the MnmA/TRMU family.</text>
</comment>
<dbReference type="NCBIfam" id="NF001138">
    <property type="entry name" value="PRK00143.1"/>
    <property type="match status" value="1"/>
</dbReference>
<keyword evidence="2 9" id="KW-0808">Transferase</keyword>
<organism evidence="12 13">
    <name type="scientific">Candidatus Lloydbacteria bacterium CG22_combo_CG10-13_8_21_14_all_47_15</name>
    <dbReference type="NCBI Taxonomy" id="1974635"/>
    <lineage>
        <taxon>Bacteria</taxon>
        <taxon>Candidatus Lloydiibacteriota</taxon>
    </lineage>
</organism>
<dbReference type="Gene3D" id="2.30.30.280">
    <property type="entry name" value="Adenine nucleotide alpha hydrolases-like domains"/>
    <property type="match status" value="1"/>
</dbReference>
<evidence type="ECO:0000256" key="1">
    <source>
        <dbReference type="ARBA" id="ARBA00022555"/>
    </source>
</evidence>
<dbReference type="FunFam" id="3.40.50.620:FF:000115">
    <property type="entry name" value="tRNA-specific 2-thiouridylase MnmA"/>
    <property type="match status" value="1"/>
</dbReference>
<keyword evidence="9" id="KW-0963">Cytoplasm</keyword>
<keyword evidence="7" id="KW-1015">Disulfide bond</keyword>
<evidence type="ECO:0000256" key="7">
    <source>
        <dbReference type="ARBA" id="ARBA00023157"/>
    </source>
</evidence>
<dbReference type="EMBL" id="PCTL01000026">
    <property type="protein sequence ID" value="PIP73275.1"/>
    <property type="molecule type" value="Genomic_DNA"/>
</dbReference>
<dbReference type="PANTHER" id="PTHR11933:SF5">
    <property type="entry name" value="MITOCHONDRIAL TRNA-SPECIFIC 2-THIOURIDYLASE 1"/>
    <property type="match status" value="1"/>
</dbReference>
<reference evidence="12 13" key="1">
    <citation type="submission" date="2017-09" db="EMBL/GenBank/DDBJ databases">
        <title>Depth-based differentiation of microbial function through sediment-hosted aquifers and enrichment of novel symbionts in the deep terrestrial subsurface.</title>
        <authorList>
            <person name="Probst A.J."/>
            <person name="Ladd B."/>
            <person name="Jarett J.K."/>
            <person name="Geller-Mcgrath D.E."/>
            <person name="Sieber C.M."/>
            <person name="Emerson J.B."/>
            <person name="Anantharaman K."/>
            <person name="Thomas B.C."/>
            <person name="Malmstrom R."/>
            <person name="Stieglmeier M."/>
            <person name="Klingl A."/>
            <person name="Woyke T."/>
            <person name="Ryan C.M."/>
            <person name="Banfield J.F."/>
        </authorList>
    </citation>
    <scope>NUCLEOTIDE SEQUENCE [LARGE SCALE GENOMIC DNA]</scope>
    <source>
        <strain evidence="12">CG22_combo_CG10-13_8_21_14_all_47_15</strain>
    </source>
</reference>
<feature type="region of interest" description="Interaction with tRNA" evidence="9">
    <location>
        <begin position="143"/>
        <end position="145"/>
    </location>
</feature>
<feature type="domain" description="tRNA-specific 2-thiouridylase MnmA-like C-terminal" evidence="10">
    <location>
        <begin position="277"/>
        <end position="347"/>
    </location>
</feature>
<protein>
    <recommendedName>
        <fullName evidence="9">tRNA-specific 2-thiouridylase MnmA</fullName>
        <ecNumber evidence="9">2.8.1.13</ecNumber>
    </recommendedName>
</protein>
<dbReference type="Pfam" id="PF20259">
    <property type="entry name" value="tRNA_Me_trans_M"/>
    <property type="match status" value="1"/>
</dbReference>
<evidence type="ECO:0000313" key="13">
    <source>
        <dbReference type="Proteomes" id="UP000230638"/>
    </source>
</evidence>
<evidence type="ECO:0000259" key="10">
    <source>
        <dbReference type="Pfam" id="PF20258"/>
    </source>
</evidence>
<dbReference type="Pfam" id="PF03054">
    <property type="entry name" value="tRNA_Me_trans"/>
    <property type="match status" value="1"/>
</dbReference>
<comment type="catalytic activity">
    <reaction evidence="8 9">
        <text>S-sulfanyl-L-cysteinyl-[protein] + uridine(34) in tRNA + AH2 + ATP = 2-thiouridine(34) in tRNA + L-cysteinyl-[protein] + A + AMP + diphosphate + H(+)</text>
        <dbReference type="Rhea" id="RHEA:47032"/>
        <dbReference type="Rhea" id="RHEA-COMP:10131"/>
        <dbReference type="Rhea" id="RHEA-COMP:11726"/>
        <dbReference type="Rhea" id="RHEA-COMP:11727"/>
        <dbReference type="Rhea" id="RHEA-COMP:11728"/>
        <dbReference type="ChEBI" id="CHEBI:13193"/>
        <dbReference type="ChEBI" id="CHEBI:15378"/>
        <dbReference type="ChEBI" id="CHEBI:17499"/>
        <dbReference type="ChEBI" id="CHEBI:29950"/>
        <dbReference type="ChEBI" id="CHEBI:30616"/>
        <dbReference type="ChEBI" id="CHEBI:33019"/>
        <dbReference type="ChEBI" id="CHEBI:61963"/>
        <dbReference type="ChEBI" id="CHEBI:65315"/>
        <dbReference type="ChEBI" id="CHEBI:87170"/>
        <dbReference type="ChEBI" id="CHEBI:456215"/>
        <dbReference type="EC" id="2.8.1.13"/>
    </reaction>
</comment>
<keyword evidence="4 9" id="KW-0547">Nucleotide-binding</keyword>
<sequence>MAEKARKKVFVAMSGGVDSSVAAALLKKDGYDVVGVFMKTWHPEFLPCPWKEERLSAMRVAAHIGIPFLTFDFEDEYKRGVGDYFINEYRAGRTPNPDVMCNKEIKFGAFLKKARGMGADYIATGHYARKDAARLLKGVDVGKDQSYFLWVLAPAELRYALFPVGGYAKDEVRRLARKFGLPTAEKKDSQGICFLGDVDMKDFLKHYIPETEGAVLDEAGKVIGTHDGAVFYTLGERHGFHVNATNANEKPYYIVAKDIAVNTVTVSHEPEKIGGKKIFTLEQQNWISGAPEDGKRYTAQVRYRGAYLPCRAECGGERILLEEPHAAAPGQSIVVYDGDICIGGGIIA</sequence>
<dbReference type="GO" id="GO:0002143">
    <property type="term" value="P:tRNA wobble position uridine thiolation"/>
    <property type="evidence" value="ECO:0007669"/>
    <property type="project" value="TreeGrafter"/>
</dbReference>
<keyword evidence="6 9" id="KW-0694">RNA-binding</keyword>
<comment type="caution">
    <text evidence="12">The sequence shown here is derived from an EMBL/GenBank/DDBJ whole genome shotgun (WGS) entry which is preliminary data.</text>
</comment>
<evidence type="ECO:0000259" key="11">
    <source>
        <dbReference type="Pfam" id="PF20259"/>
    </source>
</evidence>
<dbReference type="InterPro" id="IPR014729">
    <property type="entry name" value="Rossmann-like_a/b/a_fold"/>
</dbReference>
<comment type="caution">
    <text evidence="9">Lacks conserved residue(s) required for the propagation of feature annotation.</text>
</comment>
<evidence type="ECO:0000256" key="5">
    <source>
        <dbReference type="ARBA" id="ARBA00022840"/>
    </source>
</evidence>
<gene>
    <name evidence="9" type="primary">mnmA</name>
    <name evidence="12" type="ORF">COW88_02700</name>
</gene>
<dbReference type="NCBIfam" id="TIGR00420">
    <property type="entry name" value="trmU"/>
    <property type="match status" value="1"/>
</dbReference>
<evidence type="ECO:0000256" key="6">
    <source>
        <dbReference type="ARBA" id="ARBA00022884"/>
    </source>
</evidence>
<accession>A0A2H0CTL9</accession>
<dbReference type="PANTHER" id="PTHR11933">
    <property type="entry name" value="TRNA 5-METHYLAMINOMETHYL-2-THIOURIDYLATE -METHYLTRANSFERASE"/>
    <property type="match status" value="1"/>
</dbReference>
<dbReference type="AlphaFoldDB" id="A0A2H0CTL9"/>
<feature type="active site" description="Cysteine persulfide intermediate" evidence="9">
    <location>
        <position position="193"/>
    </location>
</feature>
<evidence type="ECO:0000256" key="2">
    <source>
        <dbReference type="ARBA" id="ARBA00022679"/>
    </source>
</evidence>
<keyword evidence="1 9" id="KW-0820">tRNA-binding</keyword>
<dbReference type="HAMAP" id="MF_00144">
    <property type="entry name" value="tRNA_thiouridyl_MnmA"/>
    <property type="match status" value="1"/>
</dbReference>
<feature type="site" description="Interaction with tRNA" evidence="9">
    <location>
        <position position="331"/>
    </location>
</feature>
<dbReference type="InterPro" id="IPR023382">
    <property type="entry name" value="MnmA-like_central_sf"/>
</dbReference>
<dbReference type="Gene3D" id="2.40.30.10">
    <property type="entry name" value="Translation factors"/>
    <property type="match status" value="1"/>
</dbReference>
<dbReference type="InterPro" id="IPR004506">
    <property type="entry name" value="MnmA-like"/>
</dbReference>
<dbReference type="CDD" id="cd01998">
    <property type="entry name" value="MnmA_TRMU-like"/>
    <property type="match status" value="1"/>
</dbReference>
<dbReference type="GO" id="GO:0005524">
    <property type="term" value="F:ATP binding"/>
    <property type="evidence" value="ECO:0007669"/>
    <property type="project" value="UniProtKB-KW"/>
</dbReference>
<feature type="binding site" evidence="9">
    <location>
        <position position="38"/>
    </location>
    <ligand>
        <name>ATP</name>
        <dbReference type="ChEBI" id="CHEBI:30616"/>
    </ligand>
</feature>
<dbReference type="Pfam" id="PF20258">
    <property type="entry name" value="tRNA_Me_trans_C"/>
    <property type="match status" value="1"/>
</dbReference>
<keyword evidence="5 9" id="KW-0067">ATP-binding</keyword>
<dbReference type="GO" id="GO:0005737">
    <property type="term" value="C:cytoplasm"/>
    <property type="evidence" value="ECO:0007669"/>
    <property type="project" value="UniProtKB-SubCell"/>
</dbReference>
<feature type="binding site" evidence="9">
    <location>
        <position position="125"/>
    </location>
    <ligand>
        <name>ATP</name>
        <dbReference type="ChEBI" id="CHEBI:30616"/>
    </ligand>
</feature>
<dbReference type="SUPFAM" id="SSF52402">
    <property type="entry name" value="Adenine nucleotide alpha hydrolases-like"/>
    <property type="match status" value="1"/>
</dbReference>
<comment type="function">
    <text evidence="9">Catalyzes the 2-thiolation of uridine at the wobble position (U34) of tRNA, leading to the formation of s(2)U34.</text>
</comment>
<evidence type="ECO:0000256" key="3">
    <source>
        <dbReference type="ARBA" id="ARBA00022694"/>
    </source>
</evidence>
<dbReference type="Gene3D" id="3.40.50.620">
    <property type="entry name" value="HUPs"/>
    <property type="match status" value="1"/>
</dbReference>
<feature type="active site" description="Nucleophile" evidence="9">
    <location>
        <position position="101"/>
    </location>
</feature>
<evidence type="ECO:0000256" key="8">
    <source>
        <dbReference type="ARBA" id="ARBA00051542"/>
    </source>
</evidence>
<feature type="site" description="Interaction with tRNA" evidence="9">
    <location>
        <position position="126"/>
    </location>
</feature>
<keyword evidence="3 9" id="KW-0819">tRNA processing</keyword>
<dbReference type="GO" id="GO:0103016">
    <property type="term" value="F:tRNA-uridine 2-sulfurtransferase activity"/>
    <property type="evidence" value="ECO:0007669"/>
    <property type="project" value="UniProtKB-EC"/>
</dbReference>
<dbReference type="GO" id="GO:0000049">
    <property type="term" value="F:tRNA binding"/>
    <property type="evidence" value="ECO:0007669"/>
    <property type="project" value="UniProtKB-KW"/>
</dbReference>
<feature type="region of interest" description="Interaction with target base in tRNA" evidence="9">
    <location>
        <begin position="96"/>
        <end position="98"/>
    </location>
</feature>
<name>A0A2H0CTL9_9BACT</name>
<dbReference type="EC" id="2.8.1.13" evidence="9"/>
<dbReference type="InterPro" id="IPR046884">
    <property type="entry name" value="MnmA-like_central"/>
</dbReference>
<feature type="binding site" evidence="9">
    <location>
        <begin position="12"/>
        <end position="19"/>
    </location>
    <ligand>
        <name>ATP</name>
        <dbReference type="ChEBI" id="CHEBI:30616"/>
    </ligand>
</feature>
<feature type="domain" description="tRNA-specific 2-thiouridylase MnmA-like central" evidence="11">
    <location>
        <begin position="201"/>
        <end position="268"/>
    </location>
</feature>
<evidence type="ECO:0000313" key="12">
    <source>
        <dbReference type="EMBL" id="PIP73275.1"/>
    </source>
</evidence>
<dbReference type="Proteomes" id="UP000230638">
    <property type="component" value="Unassembled WGS sequence"/>
</dbReference>
<proteinExistence type="inferred from homology"/>
<comment type="subcellular location">
    <subcellularLocation>
        <location evidence="9">Cytoplasm</location>
    </subcellularLocation>
</comment>
<evidence type="ECO:0000256" key="9">
    <source>
        <dbReference type="HAMAP-Rule" id="MF_00144"/>
    </source>
</evidence>
<evidence type="ECO:0000256" key="4">
    <source>
        <dbReference type="ARBA" id="ARBA00022741"/>
    </source>
</evidence>
<feature type="region of interest" description="Interaction with tRNA" evidence="9">
    <location>
        <begin position="302"/>
        <end position="303"/>
    </location>
</feature>